<evidence type="ECO:0000313" key="3">
    <source>
        <dbReference type="Proteomes" id="UP000230233"/>
    </source>
</evidence>
<gene>
    <name evidence="2" type="primary">Cnig_chr_IV.g15744</name>
    <name evidence="2" type="ORF">B9Z55_015744</name>
</gene>
<protein>
    <submittedName>
        <fullName evidence="2">Uncharacterized protein</fullName>
    </submittedName>
</protein>
<dbReference type="AlphaFoldDB" id="A0A2G5UBI7"/>
<sequence length="71" mass="7865">MKTVVMKRTAMPTPAMETNQNATRNRKLTTTGIIAPNPQWTEEPKEVDRTPETVGAMMRIAVSAASMATRF</sequence>
<name>A0A2G5UBI7_9PELO</name>
<accession>A0A2G5UBI7</accession>
<reference evidence="3" key="1">
    <citation type="submission" date="2017-10" db="EMBL/GenBank/DDBJ databases">
        <title>Rapid genome shrinkage in a self-fertile nematode reveals novel sperm competition proteins.</title>
        <authorList>
            <person name="Yin D."/>
            <person name="Schwarz E.M."/>
            <person name="Thomas C.G."/>
            <person name="Felde R.L."/>
            <person name="Korf I.F."/>
            <person name="Cutter A.D."/>
            <person name="Schartner C.M."/>
            <person name="Ralston E.J."/>
            <person name="Meyer B.J."/>
            <person name="Haag E.S."/>
        </authorList>
    </citation>
    <scope>NUCLEOTIDE SEQUENCE [LARGE SCALE GENOMIC DNA]</scope>
    <source>
        <strain evidence="3">JU1422</strain>
    </source>
</reference>
<dbReference type="EMBL" id="PDUG01000004">
    <property type="protein sequence ID" value="PIC36932.1"/>
    <property type="molecule type" value="Genomic_DNA"/>
</dbReference>
<organism evidence="2 3">
    <name type="scientific">Caenorhabditis nigoni</name>
    <dbReference type="NCBI Taxonomy" id="1611254"/>
    <lineage>
        <taxon>Eukaryota</taxon>
        <taxon>Metazoa</taxon>
        <taxon>Ecdysozoa</taxon>
        <taxon>Nematoda</taxon>
        <taxon>Chromadorea</taxon>
        <taxon>Rhabditida</taxon>
        <taxon>Rhabditina</taxon>
        <taxon>Rhabditomorpha</taxon>
        <taxon>Rhabditoidea</taxon>
        <taxon>Rhabditidae</taxon>
        <taxon>Peloderinae</taxon>
        <taxon>Caenorhabditis</taxon>
    </lineage>
</organism>
<keyword evidence="3" id="KW-1185">Reference proteome</keyword>
<proteinExistence type="predicted"/>
<evidence type="ECO:0000313" key="2">
    <source>
        <dbReference type="EMBL" id="PIC36932.1"/>
    </source>
</evidence>
<evidence type="ECO:0000256" key="1">
    <source>
        <dbReference type="SAM" id="MobiDB-lite"/>
    </source>
</evidence>
<feature type="region of interest" description="Disordered" evidence="1">
    <location>
        <begin position="1"/>
        <end position="24"/>
    </location>
</feature>
<dbReference type="Proteomes" id="UP000230233">
    <property type="component" value="Chromosome IV"/>
</dbReference>
<comment type="caution">
    <text evidence="2">The sequence shown here is derived from an EMBL/GenBank/DDBJ whole genome shotgun (WGS) entry which is preliminary data.</text>
</comment>